<dbReference type="InterPro" id="IPR016187">
    <property type="entry name" value="CTDL_fold"/>
</dbReference>
<dbReference type="Pfam" id="PF00059">
    <property type="entry name" value="Lectin_C"/>
    <property type="match status" value="3"/>
</dbReference>
<keyword evidence="1" id="KW-0175">Coiled coil</keyword>
<feature type="transmembrane region" description="Helical" evidence="3">
    <location>
        <begin position="401"/>
        <end position="422"/>
    </location>
</feature>
<feature type="region of interest" description="Disordered" evidence="2">
    <location>
        <begin position="1"/>
        <end position="21"/>
    </location>
</feature>
<dbReference type="CDD" id="cd00037">
    <property type="entry name" value="CLECT"/>
    <property type="match status" value="1"/>
</dbReference>
<dbReference type="SUPFAM" id="SSF56436">
    <property type="entry name" value="C-type lectin-like"/>
    <property type="match status" value="3"/>
</dbReference>
<reference evidence="5 6" key="1">
    <citation type="submission" date="2023-09" db="EMBL/GenBank/DDBJ databases">
        <authorList>
            <person name="Wang M."/>
        </authorList>
    </citation>
    <scope>NUCLEOTIDE SEQUENCE [LARGE SCALE GENOMIC DNA]</scope>
    <source>
        <strain evidence="5">GT-2023</strain>
        <tissue evidence="5">Liver</tissue>
    </source>
</reference>
<feature type="coiled-coil region" evidence="1">
    <location>
        <begin position="64"/>
        <end position="98"/>
    </location>
</feature>
<keyword evidence="3" id="KW-1133">Transmembrane helix</keyword>
<evidence type="ECO:0000256" key="1">
    <source>
        <dbReference type="SAM" id="Coils"/>
    </source>
</evidence>
<evidence type="ECO:0000259" key="4">
    <source>
        <dbReference type="PROSITE" id="PS50041"/>
    </source>
</evidence>
<keyword evidence="6" id="KW-1185">Reference proteome</keyword>
<dbReference type="SMART" id="SM00034">
    <property type="entry name" value="CLECT"/>
    <property type="match status" value="1"/>
</dbReference>
<keyword evidence="3" id="KW-0812">Transmembrane</keyword>
<gene>
    <name evidence="5" type="ORF">QQF64_000008</name>
</gene>
<feature type="domain" description="C-type lectin" evidence="4">
    <location>
        <begin position="320"/>
        <end position="404"/>
    </location>
</feature>
<accession>A0ABR3NVY7</accession>
<dbReference type="PANTHER" id="PTHR22802:SF471">
    <property type="entry name" value="CD209F ANTIGEN"/>
    <property type="match status" value="1"/>
</dbReference>
<sequence length="567" mass="64891">MNSEAIYEGDEDTTGPRATSYSQATRKSQQCSLGGSRCLVLITVSLGLICVLLLVLIILQHNTITAERDLIKSYKNTAEELNQAINRLQDNCTDRRTTTKRGGSRCLLLITMSLGLICVLLLVVILLQHSLQGNYTELVTEKHQLKKDLEMGMRVKDLTAEKDQLQRDFDYLSQKEVELESRVRSLSDELKKERSKGASVWGPDDLYMSDEAKSWSDSRQYCRDHGGDLVIINSEEKLEVLQDTETEMELEDFYNNAKCKNIKDTNRPQRHCSYEGKARSCRGSRCLLPITVCLGIICLLLIAAIILQHFQTTSKRGYLWGPDGLFMSNEEKSWADSRQYCKDRGADLVIINSEEKQRHISSFIKDKVWIGLSDTQNKGNMKWVDNSPLNQGFWAEGGSRCLVLITVSLGLICVLLLVFIILQHITITAERDLIKSYKNTAEEFNKTINSLQDSYTDLMTEKHQLQNNFSSLSQRKLELETRVTSLREELKKEASKQRWFFMSKEEKSWSDSRQYCMSRGGDLIIINSEEKQRHIFSLVKERVWIGLSDGENEGRMKWVDNSVLNQG</sequence>
<dbReference type="InterPro" id="IPR016186">
    <property type="entry name" value="C-type_lectin-like/link_sf"/>
</dbReference>
<evidence type="ECO:0000256" key="2">
    <source>
        <dbReference type="SAM" id="MobiDB-lite"/>
    </source>
</evidence>
<dbReference type="Proteomes" id="UP001558613">
    <property type="component" value="Unassembled WGS sequence"/>
</dbReference>
<dbReference type="PANTHER" id="PTHR22802">
    <property type="entry name" value="C-TYPE LECTIN SUPERFAMILY MEMBER"/>
    <property type="match status" value="1"/>
</dbReference>
<feature type="coiled-coil region" evidence="1">
    <location>
        <begin position="434"/>
        <end position="496"/>
    </location>
</feature>
<dbReference type="InterPro" id="IPR001304">
    <property type="entry name" value="C-type_lectin-like"/>
</dbReference>
<dbReference type="Gene3D" id="3.10.100.10">
    <property type="entry name" value="Mannose-Binding Protein A, subunit A"/>
    <property type="match status" value="3"/>
</dbReference>
<dbReference type="InterPro" id="IPR051004">
    <property type="entry name" value="DC-SIGN_domain-containing"/>
</dbReference>
<dbReference type="PROSITE" id="PS50041">
    <property type="entry name" value="C_TYPE_LECTIN_2"/>
    <property type="match status" value="2"/>
</dbReference>
<feature type="transmembrane region" description="Helical" evidence="3">
    <location>
        <begin position="287"/>
        <end position="307"/>
    </location>
</feature>
<name>A0ABR3NVY7_9TELE</name>
<organism evidence="5 6">
    <name type="scientific">Cirrhinus molitorella</name>
    <name type="common">mud carp</name>
    <dbReference type="NCBI Taxonomy" id="172907"/>
    <lineage>
        <taxon>Eukaryota</taxon>
        <taxon>Metazoa</taxon>
        <taxon>Chordata</taxon>
        <taxon>Craniata</taxon>
        <taxon>Vertebrata</taxon>
        <taxon>Euteleostomi</taxon>
        <taxon>Actinopterygii</taxon>
        <taxon>Neopterygii</taxon>
        <taxon>Teleostei</taxon>
        <taxon>Ostariophysi</taxon>
        <taxon>Cypriniformes</taxon>
        <taxon>Cyprinidae</taxon>
        <taxon>Labeoninae</taxon>
        <taxon>Labeonini</taxon>
        <taxon>Cirrhinus</taxon>
    </lineage>
</organism>
<protein>
    <recommendedName>
        <fullName evidence="4">C-type lectin domain-containing protein</fullName>
    </recommendedName>
</protein>
<evidence type="ECO:0000313" key="6">
    <source>
        <dbReference type="Proteomes" id="UP001558613"/>
    </source>
</evidence>
<comment type="caution">
    <text evidence="5">The sequence shown here is derived from an EMBL/GenBank/DDBJ whole genome shotgun (WGS) entry which is preliminary data.</text>
</comment>
<keyword evidence="3" id="KW-0472">Membrane</keyword>
<feature type="domain" description="C-type lectin" evidence="4">
    <location>
        <begin position="500"/>
        <end position="565"/>
    </location>
</feature>
<evidence type="ECO:0000256" key="3">
    <source>
        <dbReference type="SAM" id="Phobius"/>
    </source>
</evidence>
<feature type="non-terminal residue" evidence="5">
    <location>
        <position position="567"/>
    </location>
</feature>
<dbReference type="Gene3D" id="1.20.5.1000">
    <property type="entry name" value="arf6 gtpase in complex with a specific effector, jip4"/>
    <property type="match status" value="2"/>
</dbReference>
<feature type="transmembrane region" description="Helical" evidence="3">
    <location>
        <begin position="39"/>
        <end position="59"/>
    </location>
</feature>
<dbReference type="EMBL" id="JAYMGO010000001">
    <property type="protein sequence ID" value="KAL1281205.1"/>
    <property type="molecule type" value="Genomic_DNA"/>
</dbReference>
<proteinExistence type="predicted"/>
<evidence type="ECO:0000313" key="5">
    <source>
        <dbReference type="EMBL" id="KAL1281205.1"/>
    </source>
</evidence>
<feature type="coiled-coil region" evidence="1">
    <location>
        <begin position="155"/>
        <end position="196"/>
    </location>
</feature>
<feature type="transmembrane region" description="Helical" evidence="3">
    <location>
        <begin position="106"/>
        <end position="127"/>
    </location>
</feature>